<keyword evidence="2" id="KW-1185">Reference proteome</keyword>
<proteinExistence type="predicted"/>
<evidence type="ECO:0000313" key="1">
    <source>
        <dbReference type="EMBL" id="THE14748.1"/>
    </source>
</evidence>
<protein>
    <submittedName>
        <fullName evidence="1">Uncharacterized protein</fullName>
    </submittedName>
</protein>
<dbReference type="InterPro" id="IPR058867">
    <property type="entry name" value="YtzJ"/>
</dbReference>
<dbReference type="Pfam" id="PF26326">
    <property type="entry name" value="YtzJ"/>
    <property type="match status" value="1"/>
</dbReference>
<dbReference type="OrthoDB" id="2679903at2"/>
<dbReference type="EMBL" id="SLUB01000003">
    <property type="protein sequence ID" value="THE14748.1"/>
    <property type="molecule type" value="Genomic_DNA"/>
</dbReference>
<name>A0A4S3PY66_9BACI</name>
<dbReference type="RefSeq" id="WP_136378098.1">
    <property type="nucleotide sequence ID" value="NZ_SLUB01000003.1"/>
</dbReference>
<evidence type="ECO:0000313" key="2">
    <source>
        <dbReference type="Proteomes" id="UP000306477"/>
    </source>
</evidence>
<accession>A0A4S3PY66</accession>
<dbReference type="STRING" id="1033734.GCA_000285535_03783"/>
<organism evidence="1 2">
    <name type="scientific">Bacillus timonensis</name>
    <dbReference type="NCBI Taxonomy" id="1033734"/>
    <lineage>
        <taxon>Bacteria</taxon>
        <taxon>Bacillati</taxon>
        <taxon>Bacillota</taxon>
        <taxon>Bacilli</taxon>
        <taxon>Bacillales</taxon>
        <taxon>Bacillaceae</taxon>
        <taxon>Bacillus</taxon>
    </lineage>
</organism>
<dbReference type="AlphaFoldDB" id="A0A4S3PY66"/>
<dbReference type="Proteomes" id="UP000306477">
    <property type="component" value="Unassembled WGS sequence"/>
</dbReference>
<comment type="caution">
    <text evidence="1">The sequence shown here is derived from an EMBL/GenBank/DDBJ whole genome shotgun (WGS) entry which is preliminary data.</text>
</comment>
<reference evidence="1 2" key="1">
    <citation type="journal article" date="2019" name="Indoor Air">
        <title>Impacts of indoor surface finishes on bacterial viability.</title>
        <authorList>
            <person name="Hu J."/>
            <person name="Maamar S.B."/>
            <person name="Glawe A.J."/>
            <person name="Gottel N."/>
            <person name="Gilbert J.A."/>
            <person name="Hartmann E.M."/>
        </authorList>
    </citation>
    <scope>NUCLEOTIDE SEQUENCE [LARGE SCALE GENOMIC DNA]</scope>
    <source>
        <strain evidence="1 2">AF060A6</strain>
    </source>
</reference>
<sequence>MYINRRKLLNEKMTHLKNGYSAYAESPDVINALKKEIQALNLNVLEEVTDLGSWFIPVKVDN</sequence>
<gene>
    <name evidence="1" type="ORF">E1I69_02700</name>
</gene>